<keyword evidence="1" id="KW-0472">Membrane</keyword>
<evidence type="ECO:0000256" key="1">
    <source>
        <dbReference type="SAM" id="Phobius"/>
    </source>
</evidence>
<proteinExistence type="predicted"/>
<sequence length="247" mass="25215">MTTVMDKEELAAFVDGELSPDEAAAVVLHLAEHSGDQAHVDDLFAMNAALADAFGAPVSERVPDAILATIDGAVARAAILPFQLRPVGVVAGLAMAAALSAAVFLLRHDDGPTLALGPVVGGSALAEALDLMPSGVATVLPDGREMRVQASFVVRGGHCREVEVIDDRLGQIELALVCLETAARGDAAGWQVEVVLQEVLDPGVAADEVMTGGAADVGLGPFLRARGAGGALTPEEEASAIATIWGR</sequence>
<dbReference type="Gene3D" id="1.10.10.1320">
    <property type="entry name" value="Anti-sigma factor, zinc-finger domain"/>
    <property type="match status" value="1"/>
</dbReference>
<keyword evidence="1" id="KW-1133">Transmembrane helix</keyword>
<dbReference type="InterPro" id="IPR041916">
    <property type="entry name" value="Anti_sigma_zinc_sf"/>
</dbReference>
<reference evidence="3 4" key="1">
    <citation type="submission" date="2023-04" db="EMBL/GenBank/DDBJ databases">
        <title>YMD61, complete Genome.</title>
        <authorList>
            <person name="Zhang J."/>
        </authorList>
    </citation>
    <scope>NUCLEOTIDE SEQUENCE [LARGE SCALE GENOMIC DNA]</scope>
    <source>
        <strain evidence="3 4">YMD61</strain>
    </source>
</reference>
<keyword evidence="4" id="KW-1185">Reference proteome</keyword>
<evidence type="ECO:0000259" key="2">
    <source>
        <dbReference type="Pfam" id="PF13490"/>
    </source>
</evidence>
<evidence type="ECO:0000313" key="4">
    <source>
        <dbReference type="Proteomes" id="UP001230978"/>
    </source>
</evidence>
<dbReference type="Proteomes" id="UP001230978">
    <property type="component" value="Chromosome"/>
</dbReference>
<organism evidence="3 4">
    <name type="scientific">Fuscovulum ytuae</name>
    <dbReference type="NCBI Taxonomy" id="3042299"/>
    <lineage>
        <taxon>Bacteria</taxon>
        <taxon>Pseudomonadati</taxon>
        <taxon>Pseudomonadota</taxon>
        <taxon>Alphaproteobacteria</taxon>
        <taxon>Rhodobacterales</taxon>
        <taxon>Paracoccaceae</taxon>
        <taxon>Fuscovulum</taxon>
    </lineage>
</organism>
<keyword evidence="1" id="KW-0812">Transmembrane</keyword>
<dbReference type="Pfam" id="PF13490">
    <property type="entry name" value="zf-HC2"/>
    <property type="match status" value="1"/>
</dbReference>
<protein>
    <submittedName>
        <fullName evidence="3">Zf-HC2 domain-containing protein</fullName>
    </submittedName>
</protein>
<dbReference type="InterPro" id="IPR027383">
    <property type="entry name" value="Znf_put"/>
</dbReference>
<accession>A0ABY8Q3E6</accession>
<feature type="domain" description="Putative zinc-finger" evidence="2">
    <location>
        <begin position="8"/>
        <end position="32"/>
    </location>
</feature>
<evidence type="ECO:0000313" key="3">
    <source>
        <dbReference type="EMBL" id="WGV14820.1"/>
    </source>
</evidence>
<dbReference type="RefSeq" id="WP_281463950.1">
    <property type="nucleotide sequence ID" value="NZ_CP124535.1"/>
</dbReference>
<feature type="transmembrane region" description="Helical" evidence="1">
    <location>
        <begin position="87"/>
        <end position="106"/>
    </location>
</feature>
<name>A0ABY8Q3E6_9RHOB</name>
<gene>
    <name evidence="3" type="ORF">QF092_11030</name>
</gene>
<dbReference type="EMBL" id="CP124535">
    <property type="protein sequence ID" value="WGV14820.1"/>
    <property type="molecule type" value="Genomic_DNA"/>
</dbReference>